<protein>
    <submittedName>
        <fullName evidence="3">Peptidase S1 domain-containing protein</fullName>
    </submittedName>
</protein>
<accession>A0A914DXP2</accession>
<evidence type="ECO:0000313" key="3">
    <source>
        <dbReference type="WBParaSite" id="ACRNAN_scaffold4492.g32723.t1"/>
    </source>
</evidence>
<evidence type="ECO:0000313" key="2">
    <source>
        <dbReference type="Proteomes" id="UP000887540"/>
    </source>
</evidence>
<feature type="domain" description="Peptidase S1" evidence="1">
    <location>
        <begin position="1"/>
        <end position="255"/>
    </location>
</feature>
<keyword evidence="2" id="KW-1185">Reference proteome</keyword>
<name>A0A914DXP2_9BILA</name>
<dbReference type="GO" id="GO:0006508">
    <property type="term" value="P:proteolysis"/>
    <property type="evidence" value="ECO:0007669"/>
    <property type="project" value="InterPro"/>
</dbReference>
<dbReference type="PANTHER" id="PTHR24260">
    <property type="match status" value="1"/>
</dbReference>
<reference evidence="3" key="1">
    <citation type="submission" date="2022-11" db="UniProtKB">
        <authorList>
            <consortium name="WormBaseParasite"/>
        </authorList>
    </citation>
    <scope>IDENTIFICATION</scope>
</reference>
<dbReference type="GO" id="GO:0004252">
    <property type="term" value="F:serine-type endopeptidase activity"/>
    <property type="evidence" value="ECO:0007669"/>
    <property type="project" value="InterPro"/>
</dbReference>
<proteinExistence type="predicted"/>
<dbReference type="Gene3D" id="2.40.10.10">
    <property type="entry name" value="Trypsin-like serine proteases"/>
    <property type="match status" value="1"/>
</dbReference>
<dbReference type="PROSITE" id="PS50240">
    <property type="entry name" value="TRYPSIN_DOM"/>
    <property type="match status" value="1"/>
</dbReference>
<sequence length="262" mass="29410">MLFGQNKLGGVIISPYHILTAAHGFIQFTTYDALYADQTLITVCQMDGYRSQQELDRRIIAYGGDCIRGKTHTFGNNPACNRSTVIYSRIKAVMLDTDFGNGYCINGHDWAIIEVAEPIVFNEKVRPICLPSQGQQIEPELMVVGWGRYSFFHQSDPLIHEIPMRYDLKCRAPISDTMPTNINDYLCATSMNPLDYEAPRTCHGHSGAGIEQRDSYQRATLMGITSFGTRGCPANEVARFTKVSSYLTEICQYTGVCYTIQK</sequence>
<dbReference type="SMART" id="SM00020">
    <property type="entry name" value="Tryp_SPc"/>
    <property type="match status" value="1"/>
</dbReference>
<dbReference type="Proteomes" id="UP000887540">
    <property type="component" value="Unplaced"/>
</dbReference>
<dbReference type="InterPro" id="IPR001254">
    <property type="entry name" value="Trypsin_dom"/>
</dbReference>
<organism evidence="2 3">
    <name type="scientific">Acrobeloides nanus</name>
    <dbReference type="NCBI Taxonomy" id="290746"/>
    <lineage>
        <taxon>Eukaryota</taxon>
        <taxon>Metazoa</taxon>
        <taxon>Ecdysozoa</taxon>
        <taxon>Nematoda</taxon>
        <taxon>Chromadorea</taxon>
        <taxon>Rhabditida</taxon>
        <taxon>Tylenchina</taxon>
        <taxon>Cephalobomorpha</taxon>
        <taxon>Cephaloboidea</taxon>
        <taxon>Cephalobidae</taxon>
        <taxon>Acrobeloides</taxon>
    </lineage>
</organism>
<dbReference type="PANTHER" id="PTHR24260:SF106">
    <property type="entry name" value="PEPTIDASE S1 DOMAIN-CONTAINING PROTEIN"/>
    <property type="match status" value="1"/>
</dbReference>
<dbReference type="SUPFAM" id="SSF50494">
    <property type="entry name" value="Trypsin-like serine proteases"/>
    <property type="match status" value="1"/>
</dbReference>
<dbReference type="InterPro" id="IPR009003">
    <property type="entry name" value="Peptidase_S1_PA"/>
</dbReference>
<dbReference type="InterPro" id="IPR043504">
    <property type="entry name" value="Peptidase_S1_PA_chymotrypsin"/>
</dbReference>
<dbReference type="AlphaFoldDB" id="A0A914DXP2"/>
<dbReference type="InterPro" id="IPR051333">
    <property type="entry name" value="CLIP_Serine_Protease"/>
</dbReference>
<dbReference type="WBParaSite" id="ACRNAN_scaffold4492.g32723.t1">
    <property type="protein sequence ID" value="ACRNAN_scaffold4492.g32723.t1"/>
    <property type="gene ID" value="ACRNAN_scaffold4492.g32723"/>
</dbReference>
<dbReference type="Pfam" id="PF00089">
    <property type="entry name" value="Trypsin"/>
    <property type="match status" value="1"/>
</dbReference>
<evidence type="ECO:0000259" key="1">
    <source>
        <dbReference type="PROSITE" id="PS50240"/>
    </source>
</evidence>